<protein>
    <submittedName>
        <fullName evidence="1">Uncharacterized protein</fullName>
    </submittedName>
</protein>
<accession>A0ABW5WYA0</accession>
<reference evidence="2" key="1">
    <citation type="journal article" date="2019" name="Int. J. Syst. Evol. Microbiol.">
        <title>The Global Catalogue of Microorganisms (GCM) 10K type strain sequencing project: providing services to taxonomists for standard genome sequencing and annotation.</title>
        <authorList>
            <consortium name="The Broad Institute Genomics Platform"/>
            <consortium name="The Broad Institute Genome Sequencing Center for Infectious Disease"/>
            <person name="Wu L."/>
            <person name="Ma J."/>
        </authorList>
    </citation>
    <scope>NUCLEOTIDE SEQUENCE [LARGE SCALE GENOMIC DNA]</scope>
    <source>
        <strain evidence="2">KCTC 33575</strain>
    </source>
</reference>
<gene>
    <name evidence="1" type="ORF">ACFSX4_07675</name>
</gene>
<evidence type="ECO:0000313" key="2">
    <source>
        <dbReference type="Proteomes" id="UP001597519"/>
    </source>
</evidence>
<dbReference type="EMBL" id="JBHUOQ010000001">
    <property type="protein sequence ID" value="MFD2830349.1"/>
    <property type="molecule type" value="Genomic_DNA"/>
</dbReference>
<dbReference type="Proteomes" id="UP001597519">
    <property type="component" value="Unassembled WGS sequence"/>
</dbReference>
<keyword evidence="2" id="KW-1185">Reference proteome</keyword>
<sequence>MKEIDEVLTDYEVMTHFNRYFQEWRMNELQDDLQDLYYQSIGKTDYDGVYGISMAATSVENIVERTCAVKSLIAMQDEKDRMYNSMLNAYLESLPEASVRVVNRYFYQQFHHGITLQHPVMDALKDNLYIASQDARADRNQKRNFERYQQAVKKAAAIKTKPKRDKIKLIWKEF</sequence>
<name>A0ABW5WYA0_9STAP</name>
<comment type="caution">
    <text evidence="1">The sequence shown here is derived from an EMBL/GenBank/DDBJ whole genome shotgun (WGS) entry which is preliminary data.</text>
</comment>
<dbReference type="RefSeq" id="WP_377773195.1">
    <property type="nucleotide sequence ID" value="NZ_JBHUOQ010000001.1"/>
</dbReference>
<evidence type="ECO:0000313" key="1">
    <source>
        <dbReference type="EMBL" id="MFD2830349.1"/>
    </source>
</evidence>
<organism evidence="1 2">
    <name type="scientific">Corticicoccus populi</name>
    <dbReference type="NCBI Taxonomy" id="1812821"/>
    <lineage>
        <taxon>Bacteria</taxon>
        <taxon>Bacillati</taxon>
        <taxon>Bacillota</taxon>
        <taxon>Bacilli</taxon>
        <taxon>Bacillales</taxon>
        <taxon>Staphylococcaceae</taxon>
        <taxon>Corticicoccus</taxon>
    </lineage>
</organism>
<proteinExistence type="predicted"/>